<dbReference type="Proteomes" id="UP000034036">
    <property type="component" value="Unassembled WGS sequence"/>
</dbReference>
<dbReference type="EMBL" id="LCDF01000008">
    <property type="protein sequence ID" value="KKS48508.1"/>
    <property type="molecule type" value="Genomic_DNA"/>
</dbReference>
<accession>A0A0G1CG07</accession>
<organism evidence="1 2">
    <name type="scientific">Candidatus Giovannonibacteria bacterium GW2011_GWF2_42_19</name>
    <dbReference type="NCBI Taxonomy" id="1618659"/>
    <lineage>
        <taxon>Bacteria</taxon>
        <taxon>Candidatus Giovannoniibacteriota</taxon>
    </lineage>
</organism>
<reference evidence="1 2" key="1">
    <citation type="journal article" date="2015" name="Nature">
        <title>rRNA introns, odd ribosomes, and small enigmatic genomes across a large radiation of phyla.</title>
        <authorList>
            <person name="Brown C.T."/>
            <person name="Hug L.A."/>
            <person name="Thomas B.C."/>
            <person name="Sharon I."/>
            <person name="Castelle C.J."/>
            <person name="Singh A."/>
            <person name="Wilkins M.J."/>
            <person name="Williams K.H."/>
            <person name="Banfield J.F."/>
        </authorList>
    </citation>
    <scope>NUCLEOTIDE SEQUENCE [LARGE SCALE GENOMIC DNA]</scope>
</reference>
<sequence>MEMEPKDTSFEVFSHIKKHYYGDTVRRFFFTGDVIMLLTLAFFRDRAIDFCDGFNWFFGGFY</sequence>
<name>A0A0G1CG07_9BACT</name>
<evidence type="ECO:0000313" key="2">
    <source>
        <dbReference type="Proteomes" id="UP000034036"/>
    </source>
</evidence>
<dbReference type="AlphaFoldDB" id="A0A0G1CG07"/>
<protein>
    <submittedName>
        <fullName evidence="1">Uncharacterized protein</fullName>
    </submittedName>
</protein>
<gene>
    <name evidence="1" type="ORF">UV11_C0008G0047</name>
</gene>
<dbReference type="STRING" id="1618659.UV11_C0008G0047"/>
<comment type="caution">
    <text evidence="1">The sequence shown here is derived from an EMBL/GenBank/DDBJ whole genome shotgun (WGS) entry which is preliminary data.</text>
</comment>
<evidence type="ECO:0000313" key="1">
    <source>
        <dbReference type="EMBL" id="KKS48508.1"/>
    </source>
</evidence>
<proteinExistence type="predicted"/>